<reference evidence="2 3" key="1">
    <citation type="submission" date="2019-03" db="EMBL/GenBank/DDBJ databases">
        <authorList>
            <person name="Jensen L."/>
            <person name="Storgaard J."/>
            <person name="Sulaj E."/>
            <person name="Schramm A."/>
            <person name="Marshall I.P.G."/>
        </authorList>
    </citation>
    <scope>NUCLEOTIDE SEQUENCE [LARGE SCALE GENOMIC DNA]</scope>
    <source>
        <strain evidence="2 3">2017H2G3</strain>
    </source>
</reference>
<proteinExistence type="predicted"/>
<dbReference type="OrthoDB" id="1957591at2"/>
<evidence type="ECO:0000313" key="3">
    <source>
        <dbReference type="Proteomes" id="UP000293846"/>
    </source>
</evidence>
<comment type="caution">
    <text evidence="2">The sequence shown here is derived from an EMBL/GenBank/DDBJ whole genome shotgun (WGS) entry which is preliminary data.</text>
</comment>
<keyword evidence="3" id="KW-1185">Reference proteome</keyword>
<dbReference type="AlphaFoldDB" id="A0A4R1AZD4"/>
<evidence type="ECO:0000256" key="1">
    <source>
        <dbReference type="SAM" id="Phobius"/>
    </source>
</evidence>
<keyword evidence="2" id="KW-0808">Transferase</keyword>
<gene>
    <name evidence="2" type="ORF">E0Y62_12585</name>
</gene>
<dbReference type="Proteomes" id="UP000293846">
    <property type="component" value="Unassembled WGS sequence"/>
</dbReference>
<keyword evidence="1" id="KW-0812">Transmembrane</keyword>
<feature type="transmembrane region" description="Helical" evidence="1">
    <location>
        <begin position="45"/>
        <end position="65"/>
    </location>
</feature>
<dbReference type="GO" id="GO:0016740">
    <property type="term" value="F:transferase activity"/>
    <property type="evidence" value="ECO:0007669"/>
    <property type="project" value="UniProtKB-KW"/>
</dbReference>
<accession>A0A4R1AZD4</accession>
<dbReference type="STRING" id="1742358.GCA_001439605_02916"/>
<sequence length="73" mass="8257">MKKVLCFLLGLIVILFSTPLAHLSINLVYSSKNLTSEYIPLLNGFIHSYIIIGILIFSIGLISMLRDKNLKDY</sequence>
<protein>
    <submittedName>
        <fullName evidence="2">Glycosyl transferase</fullName>
    </submittedName>
</protein>
<evidence type="ECO:0000313" key="2">
    <source>
        <dbReference type="EMBL" id="TCJ03785.1"/>
    </source>
</evidence>
<keyword evidence="1" id="KW-1133">Transmembrane helix</keyword>
<organism evidence="2 3">
    <name type="scientific">Cytobacillus praedii</name>
    <dbReference type="NCBI Taxonomy" id="1742358"/>
    <lineage>
        <taxon>Bacteria</taxon>
        <taxon>Bacillati</taxon>
        <taxon>Bacillota</taxon>
        <taxon>Bacilli</taxon>
        <taxon>Bacillales</taxon>
        <taxon>Bacillaceae</taxon>
        <taxon>Cytobacillus</taxon>
    </lineage>
</organism>
<keyword evidence="1" id="KW-0472">Membrane</keyword>
<name>A0A4R1AZD4_9BACI</name>
<dbReference type="EMBL" id="SJTH01000013">
    <property type="protein sequence ID" value="TCJ03785.1"/>
    <property type="molecule type" value="Genomic_DNA"/>
</dbReference>